<feature type="transmembrane region" description="Helical" evidence="1">
    <location>
        <begin position="30"/>
        <end position="50"/>
    </location>
</feature>
<dbReference type="EMBL" id="CP076456">
    <property type="protein sequence ID" value="QWQ38078.1"/>
    <property type="molecule type" value="Genomic_DNA"/>
</dbReference>
<dbReference type="Proteomes" id="UP000680588">
    <property type="component" value="Chromosome"/>
</dbReference>
<name>A0A975XMY8_9MICC</name>
<keyword evidence="1" id="KW-0472">Membrane</keyword>
<evidence type="ECO:0000313" key="2">
    <source>
        <dbReference type="EMBL" id="QWQ38078.1"/>
    </source>
</evidence>
<protein>
    <submittedName>
        <fullName evidence="2">Uncharacterized protein</fullName>
    </submittedName>
</protein>
<organism evidence="2 3">
    <name type="scientific">Arthrobacter sunyaminii</name>
    <dbReference type="NCBI Taxonomy" id="2816859"/>
    <lineage>
        <taxon>Bacteria</taxon>
        <taxon>Bacillati</taxon>
        <taxon>Actinomycetota</taxon>
        <taxon>Actinomycetes</taxon>
        <taxon>Micrococcales</taxon>
        <taxon>Micrococcaceae</taxon>
        <taxon>Arthrobacter</taxon>
    </lineage>
</organism>
<reference evidence="2" key="1">
    <citation type="submission" date="2021-06" db="EMBL/GenBank/DDBJ databases">
        <title>Novel species in genus Arthrobacter.</title>
        <authorList>
            <person name="Zhang G."/>
        </authorList>
    </citation>
    <scope>NUCLEOTIDE SEQUENCE</scope>
    <source>
        <strain evidence="2">Zg-ZUI122</strain>
    </source>
</reference>
<gene>
    <name evidence="2" type="ORF">KG104_14530</name>
</gene>
<keyword evidence="3" id="KW-1185">Reference proteome</keyword>
<evidence type="ECO:0000313" key="3">
    <source>
        <dbReference type="Proteomes" id="UP000680588"/>
    </source>
</evidence>
<keyword evidence="1" id="KW-1133">Transmembrane helix</keyword>
<sequence length="71" mass="7231">MVWGLLIIAAAVLLLAWLLTDISFDPLAVLLGLLLGGGTALLIGGAISAFGGRNHFTSGGNDTRRPTGQAD</sequence>
<evidence type="ECO:0000256" key="1">
    <source>
        <dbReference type="SAM" id="Phobius"/>
    </source>
</evidence>
<keyword evidence="1" id="KW-0812">Transmembrane</keyword>
<accession>A0A975XMY8</accession>
<proteinExistence type="predicted"/>
<dbReference type="KEGG" id="asun:KG104_14530"/>
<dbReference type="AlphaFoldDB" id="A0A975XMY8"/>